<dbReference type="Proteomes" id="UP000000644">
    <property type="component" value="Chromosome"/>
</dbReference>
<feature type="region of interest" description="Disordered" evidence="1">
    <location>
        <begin position="99"/>
        <end position="119"/>
    </location>
</feature>
<dbReference type="AlphaFoldDB" id="A1VMW9"/>
<sequence length="250" mass="26326">MNNTADTHESQGIDDLELVQELLPWYALGTLDGAELAFMKQWLALHMAEHPDISAELAWLRSSASHLQAEASAQAQQAMASGPGDLGLAAVMQRIAQERAPEASTQVHPTTEAQKNSTRPWLAQLGDRIKTLLNDTLGMRSPAGAFAVFALLLVQAGVIGSLLLQKPAEQQALSGAPGVTAPANAVLLTVAFSPSASEQAIRQTLSRANAQIVAGPSALGLYMLSVPAGQADQATHQLQEAKGIVESVQR</sequence>
<accession>A1VMW9</accession>
<evidence type="ECO:0008006" key="5">
    <source>
        <dbReference type="Google" id="ProtNLM"/>
    </source>
</evidence>
<evidence type="ECO:0000313" key="4">
    <source>
        <dbReference type="Proteomes" id="UP000000644"/>
    </source>
</evidence>
<keyword evidence="2" id="KW-0812">Transmembrane</keyword>
<keyword evidence="2" id="KW-1133">Transmembrane helix</keyword>
<dbReference type="HOGENOM" id="CLU_1329848_0_0_4"/>
<reference evidence="4" key="1">
    <citation type="journal article" date="2009" name="Environ. Microbiol.">
        <title>The genome of Polaromonas naphthalenivorans strain CJ2, isolated from coal tar-contaminated sediment, reveals physiological and metabolic versatility and evolution through extensive horizontal gene transfer.</title>
        <authorList>
            <person name="Yagi J.M."/>
            <person name="Sims D."/>
            <person name="Brettin T."/>
            <person name="Bruce D."/>
            <person name="Madsen E.L."/>
        </authorList>
    </citation>
    <scope>NUCLEOTIDE SEQUENCE [LARGE SCALE GENOMIC DNA]</scope>
    <source>
        <strain evidence="4">CJ2</strain>
    </source>
</reference>
<keyword evidence="2" id="KW-0472">Membrane</keyword>
<dbReference type="KEGG" id="pna:Pnap_1684"/>
<evidence type="ECO:0000313" key="3">
    <source>
        <dbReference type="EMBL" id="ABM36997.1"/>
    </source>
</evidence>
<evidence type="ECO:0000256" key="2">
    <source>
        <dbReference type="SAM" id="Phobius"/>
    </source>
</evidence>
<dbReference type="STRING" id="365044.Pnap_1684"/>
<name>A1VMW9_POLNA</name>
<dbReference type="EMBL" id="CP000529">
    <property type="protein sequence ID" value="ABM36997.1"/>
    <property type="molecule type" value="Genomic_DNA"/>
</dbReference>
<dbReference type="eggNOG" id="ENOG5033JQ4">
    <property type="taxonomic scope" value="Bacteria"/>
</dbReference>
<protein>
    <recommendedName>
        <fullName evidence="5">Transmembrane anti-sigma factor</fullName>
    </recommendedName>
</protein>
<keyword evidence="4" id="KW-1185">Reference proteome</keyword>
<feature type="compositionally biased region" description="Polar residues" evidence="1">
    <location>
        <begin position="103"/>
        <end position="119"/>
    </location>
</feature>
<dbReference type="OrthoDB" id="5958009at2"/>
<gene>
    <name evidence="3" type="ordered locus">Pnap_1684</name>
</gene>
<evidence type="ECO:0000256" key="1">
    <source>
        <dbReference type="SAM" id="MobiDB-lite"/>
    </source>
</evidence>
<dbReference type="RefSeq" id="WP_011801083.1">
    <property type="nucleotide sequence ID" value="NC_008781.1"/>
</dbReference>
<feature type="transmembrane region" description="Helical" evidence="2">
    <location>
        <begin position="143"/>
        <end position="164"/>
    </location>
</feature>
<proteinExistence type="predicted"/>
<organism evidence="3 4">
    <name type="scientific">Polaromonas naphthalenivorans (strain CJ2)</name>
    <dbReference type="NCBI Taxonomy" id="365044"/>
    <lineage>
        <taxon>Bacteria</taxon>
        <taxon>Pseudomonadati</taxon>
        <taxon>Pseudomonadota</taxon>
        <taxon>Betaproteobacteria</taxon>
        <taxon>Burkholderiales</taxon>
        <taxon>Comamonadaceae</taxon>
        <taxon>Polaromonas</taxon>
    </lineage>
</organism>